<keyword evidence="1" id="KW-0472">Membrane</keyword>
<keyword evidence="3" id="KW-1185">Reference proteome</keyword>
<organism evidence="2 3">
    <name type="scientific">Ruminococcus albus SY3</name>
    <dbReference type="NCBI Taxonomy" id="1341156"/>
    <lineage>
        <taxon>Bacteria</taxon>
        <taxon>Bacillati</taxon>
        <taxon>Bacillota</taxon>
        <taxon>Clostridia</taxon>
        <taxon>Eubacteriales</taxon>
        <taxon>Oscillospiraceae</taxon>
        <taxon>Ruminococcus</taxon>
    </lineage>
</organism>
<evidence type="ECO:0000313" key="3">
    <source>
        <dbReference type="Proteomes" id="UP000021369"/>
    </source>
</evidence>
<keyword evidence="1" id="KW-1133">Transmembrane helix</keyword>
<reference evidence="2 3" key="1">
    <citation type="submission" date="2013-06" db="EMBL/GenBank/DDBJ databases">
        <title>Rumen cellulosomics: divergent fiber-degrading strategies revealed by comparative genome-wide analysis of six Ruminococcal strains.</title>
        <authorList>
            <person name="Dassa B."/>
            <person name="Borovok I."/>
            <person name="Lamed R."/>
            <person name="Flint H."/>
            <person name="Yeoman C.J."/>
            <person name="White B."/>
            <person name="Bayer E.A."/>
        </authorList>
    </citation>
    <scope>NUCLEOTIDE SEQUENCE [LARGE SCALE GENOMIC DNA]</scope>
    <source>
        <strain evidence="2 3">SY3</strain>
    </source>
</reference>
<accession>A0A011UD30</accession>
<proteinExistence type="predicted"/>
<evidence type="ECO:0000313" key="2">
    <source>
        <dbReference type="EMBL" id="EXM38494.1"/>
    </source>
</evidence>
<name>A0A011UD30_RUMAL</name>
<dbReference type="EMBL" id="JEOB01000004">
    <property type="protein sequence ID" value="EXM38494.1"/>
    <property type="molecule type" value="Genomic_DNA"/>
</dbReference>
<dbReference type="RefSeq" id="WP_037289260.1">
    <property type="nucleotide sequence ID" value="NZ_JEOB01000004.1"/>
</dbReference>
<dbReference type="AlphaFoldDB" id="A0A011UD30"/>
<feature type="transmembrane region" description="Helical" evidence="1">
    <location>
        <begin position="12"/>
        <end position="31"/>
    </location>
</feature>
<evidence type="ECO:0000256" key="1">
    <source>
        <dbReference type="SAM" id="Phobius"/>
    </source>
</evidence>
<dbReference type="Proteomes" id="UP000021369">
    <property type="component" value="Unassembled WGS sequence"/>
</dbReference>
<gene>
    <name evidence="2" type="ORF">RASY3_14245</name>
</gene>
<keyword evidence="1" id="KW-0812">Transmembrane</keyword>
<sequence>MSKSKKLKKWQVVLIVILLVAVALFAGLKVFKKQVLSAVLNDKELAAYDCCKKSNRVYDSLGVKNHITKIEYCEDNNDIFRVLVDGKSQDVITQSFGSYFLDSFKEVNIDFWVGNTTSKNNEFPKVSIDCLYDKEDLYTPDEDFYSVFGNKDNSVAIRFEKIGDNCPEYSLEDYLDDNNNVKIYSVPFYKIWIINL</sequence>
<comment type="caution">
    <text evidence="2">The sequence shown here is derived from an EMBL/GenBank/DDBJ whole genome shotgun (WGS) entry which is preliminary data.</text>
</comment>
<protein>
    <submittedName>
        <fullName evidence="2">Uncharacterized protein</fullName>
    </submittedName>
</protein>